<protein>
    <submittedName>
        <fullName evidence="2">Glycosyltransferase family 2 protein</fullName>
    </submittedName>
</protein>
<dbReference type="SUPFAM" id="SSF53448">
    <property type="entry name" value="Nucleotide-diphospho-sugar transferases"/>
    <property type="match status" value="1"/>
</dbReference>
<sequence length="338" mass="39906">MGKILTVSIAAYNCERYIENTLESFANQNYNDTLEVFIIDDGGTDKTLEISQKYADKYPEIFIPIHKANAGWGSTLNYGIRNASGKYFKQLDGDDKFLKENIAEFLKVLNNCNEDLIYTPFVFYDEIKKKITEIKKAGEDVPRNTTLVLEDYLSTLYIAMHNCTFKTEVLRNNKINITEKCFYTDIEFVLKGCVASQTVRVLDIPIYWYRISREGQSMSYSGIQKHYLEHQKVTYNLLEYFTNNIQNGEKRKFVESKLLYLIENQYSIYGIITPNKEHKKQLIEFNSIIKSKYPEYYRKSNPLSYIKVLRNTKFIGYYLAHRLRLIFHNMKNILYRRK</sequence>
<dbReference type="CDD" id="cd00761">
    <property type="entry name" value="Glyco_tranf_GTA_type"/>
    <property type="match status" value="1"/>
</dbReference>
<dbReference type="EMBL" id="VOGB01000003">
    <property type="protein sequence ID" value="MQM72002.1"/>
    <property type="molecule type" value="Genomic_DNA"/>
</dbReference>
<dbReference type="AlphaFoldDB" id="A0A6L5GPN7"/>
<dbReference type="Pfam" id="PF00535">
    <property type="entry name" value="Glycos_transf_2"/>
    <property type="match status" value="1"/>
</dbReference>
<feature type="domain" description="Glycosyltransferase 2-like" evidence="1">
    <location>
        <begin position="7"/>
        <end position="171"/>
    </location>
</feature>
<accession>A0A6L5GPN7</accession>
<dbReference type="PANTHER" id="PTHR22916:SF3">
    <property type="entry name" value="UDP-GLCNAC:BETAGAL BETA-1,3-N-ACETYLGLUCOSAMINYLTRANSFERASE-LIKE PROTEIN 1"/>
    <property type="match status" value="1"/>
</dbReference>
<dbReference type="PANTHER" id="PTHR22916">
    <property type="entry name" value="GLYCOSYLTRANSFERASE"/>
    <property type="match status" value="1"/>
</dbReference>
<proteinExistence type="predicted"/>
<dbReference type="InterPro" id="IPR001173">
    <property type="entry name" value="Glyco_trans_2-like"/>
</dbReference>
<dbReference type="Gene3D" id="3.90.550.10">
    <property type="entry name" value="Spore Coat Polysaccharide Biosynthesis Protein SpsA, Chain A"/>
    <property type="match status" value="1"/>
</dbReference>
<dbReference type="InterPro" id="IPR029044">
    <property type="entry name" value="Nucleotide-diphossugar_trans"/>
</dbReference>
<dbReference type="GO" id="GO:0016758">
    <property type="term" value="F:hexosyltransferase activity"/>
    <property type="evidence" value="ECO:0007669"/>
    <property type="project" value="UniProtKB-ARBA"/>
</dbReference>
<keyword evidence="3" id="KW-1185">Reference proteome</keyword>
<evidence type="ECO:0000313" key="2">
    <source>
        <dbReference type="EMBL" id="MQM72002.1"/>
    </source>
</evidence>
<organism evidence="2 3">
    <name type="scientific">Candidatus Pseudoramibacter fermentans</name>
    <dbReference type="NCBI Taxonomy" id="2594427"/>
    <lineage>
        <taxon>Bacteria</taxon>
        <taxon>Bacillati</taxon>
        <taxon>Bacillota</taxon>
        <taxon>Clostridia</taxon>
        <taxon>Eubacteriales</taxon>
        <taxon>Eubacteriaceae</taxon>
        <taxon>Pseudoramibacter</taxon>
    </lineage>
</organism>
<reference evidence="2" key="1">
    <citation type="journal article" date="2020" name="Appl. Environ. Microbiol.">
        <title>Medium-Chain Fatty Acid Synthesis by 'Candidatus Weimeria bifida' gen. nov., sp. nov., and 'Candidatus Pseudoramibacter fermentans' sp. nov.</title>
        <authorList>
            <person name="Scarborough M.J."/>
            <person name="Myers K.S."/>
            <person name="Donohue T.J."/>
            <person name="Noguera D.R."/>
        </authorList>
    </citation>
    <scope>NUCLEOTIDE SEQUENCE</scope>
    <source>
        <strain evidence="2">EUB1.1</strain>
    </source>
</reference>
<evidence type="ECO:0000313" key="3">
    <source>
        <dbReference type="Proteomes" id="UP000473648"/>
    </source>
</evidence>
<name>A0A6L5GPN7_9FIRM</name>
<gene>
    <name evidence="2" type="ORF">FRC53_00905</name>
</gene>
<comment type="caution">
    <text evidence="2">The sequence shown here is derived from an EMBL/GenBank/DDBJ whole genome shotgun (WGS) entry which is preliminary data.</text>
</comment>
<dbReference type="Proteomes" id="UP000473648">
    <property type="component" value="Unassembled WGS sequence"/>
</dbReference>
<evidence type="ECO:0000259" key="1">
    <source>
        <dbReference type="Pfam" id="PF00535"/>
    </source>
</evidence>